<comment type="caution">
    <text evidence="1">The sequence shown here is derived from an EMBL/GenBank/DDBJ whole genome shotgun (WGS) entry which is preliminary data.</text>
</comment>
<reference evidence="1 2" key="1">
    <citation type="submission" date="2015-08" db="EMBL/GenBank/DDBJ databases">
        <title>The genome of the Asian arowana (Scleropages formosus).</title>
        <authorList>
            <person name="Tan M.H."/>
            <person name="Gan H.M."/>
            <person name="Croft L.J."/>
            <person name="Austin C.M."/>
        </authorList>
    </citation>
    <scope>NUCLEOTIDE SEQUENCE [LARGE SCALE GENOMIC DNA]</scope>
    <source>
        <strain evidence="1">Aro1</strain>
    </source>
</reference>
<name>A0A0P7TVE6_SCLFO</name>
<dbReference type="Proteomes" id="UP000034805">
    <property type="component" value="Unassembled WGS sequence"/>
</dbReference>
<dbReference type="Gene3D" id="2.40.128.20">
    <property type="match status" value="1"/>
</dbReference>
<organism evidence="1 2">
    <name type="scientific">Scleropages formosus</name>
    <name type="common">Asian bonytongue</name>
    <name type="synonym">Osteoglossum formosum</name>
    <dbReference type="NCBI Taxonomy" id="113540"/>
    <lineage>
        <taxon>Eukaryota</taxon>
        <taxon>Metazoa</taxon>
        <taxon>Chordata</taxon>
        <taxon>Craniata</taxon>
        <taxon>Vertebrata</taxon>
        <taxon>Euteleostomi</taxon>
        <taxon>Actinopterygii</taxon>
        <taxon>Neopterygii</taxon>
        <taxon>Teleostei</taxon>
        <taxon>Osteoglossocephala</taxon>
        <taxon>Osteoglossomorpha</taxon>
        <taxon>Osteoglossiformes</taxon>
        <taxon>Osteoglossidae</taxon>
        <taxon>Scleropages</taxon>
    </lineage>
</organism>
<gene>
    <name evidence="1" type="ORF">Z043_124599</name>
</gene>
<protein>
    <submittedName>
        <fullName evidence="1">Uncharacterized protein</fullName>
    </submittedName>
</protein>
<dbReference type="InterPro" id="IPR012674">
    <property type="entry name" value="Calycin"/>
</dbReference>
<evidence type="ECO:0000313" key="2">
    <source>
        <dbReference type="Proteomes" id="UP000034805"/>
    </source>
</evidence>
<dbReference type="EMBL" id="JARO02015816">
    <property type="protein sequence ID" value="KPP57655.1"/>
    <property type="molecule type" value="Genomic_DNA"/>
</dbReference>
<accession>A0A0P7TVE6</accession>
<proteinExistence type="predicted"/>
<evidence type="ECO:0000313" key="1">
    <source>
        <dbReference type="EMBL" id="KPP57655.1"/>
    </source>
</evidence>
<sequence length="80" mass="9214">MAVSSGIGPKQHVMELLSWSDSLLLKFSHNAQSKVILQLHIWGRTRTLSEPVMDTFRRHVDCLDLRLPVYTDPEKGYHLL</sequence>
<dbReference type="AlphaFoldDB" id="A0A0P7TVE6"/>